<evidence type="ECO:0000313" key="3">
    <source>
        <dbReference type="EMBL" id="KMZ59884.1"/>
    </source>
</evidence>
<comment type="caution">
    <text evidence="3">The sequence shown here is derived from an EMBL/GenBank/DDBJ whole genome shotgun (WGS) entry which is preliminary data.</text>
</comment>
<proteinExistence type="inferred from homology"/>
<sequence>MEKKLNAWIPYVESFVSSPTSLNADDITAVSKLVNTGFLCLEDLVKDMELYLTSTDHFIRNRGVTLLAEVVGHLQSKPLSSTTIHSLINYFSLRLLNSGFAAGSSNLDSSDKIETSPRLTDFSLN</sequence>
<comment type="function">
    <text evidence="1">Key component of the cytosolic iron-sulfur protein assembly (CIA) complex, a multiprotein complex that mediates the incorporation of iron-sulfur cluster into apoproteins specifically involved in DNA metabolism and genomic integrity. In the CIA complex, MMS19 acts as an adapter between early-acting CIA components and a subset of cellular target iron-sulfur proteins.</text>
</comment>
<dbReference type="OrthoDB" id="342900at2759"/>
<dbReference type="EMBL" id="LFYR01001704">
    <property type="protein sequence ID" value="KMZ59884.1"/>
    <property type="molecule type" value="Genomic_DNA"/>
</dbReference>
<dbReference type="InterPro" id="IPR039920">
    <property type="entry name" value="MMS19"/>
</dbReference>
<dbReference type="STRING" id="29655.A0A0K9NSY2"/>
<dbReference type="Proteomes" id="UP000036987">
    <property type="component" value="Unassembled WGS sequence"/>
</dbReference>
<reference evidence="4" key="1">
    <citation type="journal article" date="2016" name="Nature">
        <title>The genome of the seagrass Zostera marina reveals angiosperm adaptation to the sea.</title>
        <authorList>
            <person name="Olsen J.L."/>
            <person name="Rouze P."/>
            <person name="Verhelst B."/>
            <person name="Lin Y.-C."/>
            <person name="Bayer T."/>
            <person name="Collen J."/>
            <person name="Dattolo E."/>
            <person name="De Paoli E."/>
            <person name="Dittami S."/>
            <person name="Maumus F."/>
            <person name="Michel G."/>
            <person name="Kersting A."/>
            <person name="Lauritano C."/>
            <person name="Lohaus R."/>
            <person name="Toepel M."/>
            <person name="Tonon T."/>
            <person name="Vanneste K."/>
            <person name="Amirebrahimi M."/>
            <person name="Brakel J."/>
            <person name="Bostroem C."/>
            <person name="Chovatia M."/>
            <person name="Grimwood J."/>
            <person name="Jenkins J.W."/>
            <person name="Jueterbock A."/>
            <person name="Mraz A."/>
            <person name="Stam W.T."/>
            <person name="Tice H."/>
            <person name="Bornberg-Bauer E."/>
            <person name="Green P.J."/>
            <person name="Pearson G.A."/>
            <person name="Procaccini G."/>
            <person name="Duarte C.M."/>
            <person name="Schmutz J."/>
            <person name="Reusch T.B.H."/>
            <person name="Van de Peer Y."/>
        </authorList>
    </citation>
    <scope>NUCLEOTIDE SEQUENCE [LARGE SCALE GENOMIC DNA]</scope>
    <source>
        <strain evidence="4">cv. Finnish</strain>
    </source>
</reference>
<dbReference type="Pfam" id="PF14500">
    <property type="entry name" value="MMS19_N"/>
    <property type="match status" value="1"/>
</dbReference>
<accession>A0A0K9NSY2</accession>
<dbReference type="AlphaFoldDB" id="A0A0K9NSY2"/>
<keyword evidence="1" id="KW-0539">Nucleus</keyword>
<evidence type="ECO:0000313" key="4">
    <source>
        <dbReference type="Proteomes" id="UP000036987"/>
    </source>
</evidence>
<dbReference type="PANTHER" id="PTHR12891">
    <property type="entry name" value="DNA REPAIR/TRANSCRIPTION PROTEIN MET18/MMS19"/>
    <property type="match status" value="1"/>
</dbReference>
<dbReference type="PANTHER" id="PTHR12891:SF0">
    <property type="entry name" value="MMS19 NUCLEOTIDE EXCISION REPAIR PROTEIN HOMOLOG"/>
    <property type="match status" value="1"/>
</dbReference>
<feature type="domain" description="MMS19 N-terminal" evidence="2">
    <location>
        <begin position="45"/>
        <end position="96"/>
    </location>
</feature>
<dbReference type="GO" id="GO:0005634">
    <property type="term" value="C:nucleus"/>
    <property type="evidence" value="ECO:0007669"/>
    <property type="project" value="UniProtKB-SubCell"/>
</dbReference>
<comment type="subcellular location">
    <subcellularLocation>
        <location evidence="1">Nucleus</location>
    </subcellularLocation>
</comment>
<comment type="similarity">
    <text evidence="1">Belongs to the MET18/MMS19 family.</text>
</comment>
<dbReference type="GO" id="GO:0051604">
    <property type="term" value="P:protein maturation"/>
    <property type="evidence" value="ECO:0007669"/>
    <property type="project" value="UniProtKB-UniRule"/>
</dbReference>
<organism evidence="3 4">
    <name type="scientific">Zostera marina</name>
    <name type="common">Eelgrass</name>
    <dbReference type="NCBI Taxonomy" id="29655"/>
    <lineage>
        <taxon>Eukaryota</taxon>
        <taxon>Viridiplantae</taxon>
        <taxon>Streptophyta</taxon>
        <taxon>Embryophyta</taxon>
        <taxon>Tracheophyta</taxon>
        <taxon>Spermatophyta</taxon>
        <taxon>Magnoliopsida</taxon>
        <taxon>Liliopsida</taxon>
        <taxon>Zosteraceae</taxon>
        <taxon>Zostera</taxon>
    </lineage>
</organism>
<keyword evidence="4" id="KW-1185">Reference proteome</keyword>
<gene>
    <name evidence="3" type="ORF">ZOSMA_643G00060</name>
</gene>
<evidence type="ECO:0000259" key="2">
    <source>
        <dbReference type="Pfam" id="PF14500"/>
    </source>
</evidence>
<keyword evidence="1" id="KW-0227">DNA damage</keyword>
<dbReference type="OMA" id="CHWLEAY"/>
<evidence type="ECO:0000256" key="1">
    <source>
        <dbReference type="RuleBase" id="RU367072"/>
    </source>
</evidence>
<dbReference type="GO" id="GO:0016226">
    <property type="term" value="P:iron-sulfur cluster assembly"/>
    <property type="evidence" value="ECO:0007669"/>
    <property type="project" value="UniProtKB-UniRule"/>
</dbReference>
<protein>
    <recommendedName>
        <fullName evidence="1">MMS19 nucleotide excision repair protein</fullName>
    </recommendedName>
</protein>
<dbReference type="GO" id="GO:0006281">
    <property type="term" value="P:DNA repair"/>
    <property type="evidence" value="ECO:0007669"/>
    <property type="project" value="UniProtKB-UniRule"/>
</dbReference>
<keyword evidence="1" id="KW-0234">DNA repair</keyword>
<dbReference type="GO" id="GO:0097361">
    <property type="term" value="C:cytosolic [4Fe-4S] assembly targeting complex"/>
    <property type="evidence" value="ECO:0007669"/>
    <property type="project" value="UniProtKB-UniRule"/>
</dbReference>
<dbReference type="InterPro" id="IPR029240">
    <property type="entry name" value="MMS19_N"/>
</dbReference>
<name>A0A0K9NSY2_ZOSMR</name>